<dbReference type="Gene3D" id="3.90.320.10">
    <property type="match status" value="1"/>
</dbReference>
<keyword evidence="6" id="KW-1185">Reference proteome</keyword>
<dbReference type="InterPro" id="IPR038726">
    <property type="entry name" value="PDDEXK_AddAB-type"/>
</dbReference>
<proteinExistence type="predicted"/>
<organism evidence="5 6">
    <name type="scientific">Lentzea flava</name>
    <dbReference type="NCBI Taxonomy" id="103732"/>
    <lineage>
        <taxon>Bacteria</taxon>
        <taxon>Bacillati</taxon>
        <taxon>Actinomycetota</taxon>
        <taxon>Actinomycetes</taxon>
        <taxon>Pseudonocardiales</taxon>
        <taxon>Pseudonocardiaceae</taxon>
        <taxon>Lentzea</taxon>
    </lineage>
</organism>
<keyword evidence="2" id="KW-0347">Helicase</keyword>
<accession>A0ABQ2UPT4</accession>
<keyword evidence="2" id="KW-0547">Nucleotide-binding</keyword>
<dbReference type="Pfam" id="PF12705">
    <property type="entry name" value="PDDEXK_1"/>
    <property type="match status" value="1"/>
</dbReference>
<evidence type="ECO:0000259" key="4">
    <source>
        <dbReference type="Pfam" id="PF12705"/>
    </source>
</evidence>
<dbReference type="RefSeq" id="WP_189255463.1">
    <property type="nucleotide sequence ID" value="NZ_BMRE01000018.1"/>
</dbReference>
<comment type="caution">
    <text evidence="5">The sequence shown here is derived from an EMBL/GenBank/DDBJ whole genome shotgun (WGS) entry which is preliminary data.</text>
</comment>
<protein>
    <recommendedName>
        <fullName evidence="4">PD-(D/E)XK endonuclease-like domain-containing protein</fullName>
    </recommendedName>
</protein>
<evidence type="ECO:0000256" key="1">
    <source>
        <dbReference type="ARBA" id="ARBA00022763"/>
    </source>
</evidence>
<evidence type="ECO:0000256" key="2">
    <source>
        <dbReference type="ARBA" id="ARBA00022806"/>
    </source>
</evidence>
<sequence length="260" mass="29638">MQKRSVSQIKEYRACPARYFLCRIEKVWQRPAAWLSQGTAVHAAAEAWEKSGRTMSLAAVQEVFRRVYAEGINAMAGETPNWNFWFASGPYRGAVDVERRYGLGLDQADRYLRYYTERAPREVIWIAPDGTPAVELGFEIWLGSVPVRGYLDQAVIDPREGLIVRDIKSGNSPGDAFQLAVYAEAIRQVYGQEVHKGDYWMGKSGKPTLFYDLTEWPATRLVEEFEEVDELIKAEKFDPTPDEKTCMFCPVRTSCPIFQA</sequence>
<reference evidence="6" key="1">
    <citation type="journal article" date="2019" name="Int. J. Syst. Evol. Microbiol.">
        <title>The Global Catalogue of Microorganisms (GCM) 10K type strain sequencing project: providing services to taxonomists for standard genome sequencing and annotation.</title>
        <authorList>
            <consortium name="The Broad Institute Genomics Platform"/>
            <consortium name="The Broad Institute Genome Sequencing Center for Infectious Disease"/>
            <person name="Wu L."/>
            <person name="Ma J."/>
        </authorList>
    </citation>
    <scope>NUCLEOTIDE SEQUENCE [LARGE SCALE GENOMIC DNA]</scope>
    <source>
        <strain evidence="6">JCM 3296</strain>
    </source>
</reference>
<keyword evidence="3" id="KW-0234">DNA repair</keyword>
<evidence type="ECO:0000313" key="5">
    <source>
        <dbReference type="EMBL" id="GGU45722.1"/>
    </source>
</evidence>
<dbReference type="Proteomes" id="UP000649573">
    <property type="component" value="Unassembled WGS sequence"/>
</dbReference>
<keyword evidence="2" id="KW-0067">ATP-binding</keyword>
<keyword evidence="2" id="KW-0378">Hydrolase</keyword>
<evidence type="ECO:0000313" key="6">
    <source>
        <dbReference type="Proteomes" id="UP000649573"/>
    </source>
</evidence>
<evidence type="ECO:0000256" key="3">
    <source>
        <dbReference type="ARBA" id="ARBA00023204"/>
    </source>
</evidence>
<dbReference type="InterPro" id="IPR011604">
    <property type="entry name" value="PDDEXK-like_dom_sf"/>
</dbReference>
<keyword evidence="1" id="KW-0227">DNA damage</keyword>
<name>A0ABQ2UPT4_9PSEU</name>
<dbReference type="EMBL" id="BMRE01000018">
    <property type="protein sequence ID" value="GGU45722.1"/>
    <property type="molecule type" value="Genomic_DNA"/>
</dbReference>
<feature type="domain" description="PD-(D/E)XK endonuclease-like" evidence="4">
    <location>
        <begin position="5"/>
        <end position="256"/>
    </location>
</feature>
<gene>
    <name evidence="5" type="ORF">GCM10010178_42710</name>
</gene>